<dbReference type="GO" id="GO:0003910">
    <property type="term" value="F:DNA ligase (ATP) activity"/>
    <property type="evidence" value="ECO:0007669"/>
    <property type="project" value="UniProtKB-EC"/>
</dbReference>
<dbReference type="SUPFAM" id="SSF56091">
    <property type="entry name" value="DNA ligase/mRNA capping enzyme, catalytic domain"/>
    <property type="match status" value="1"/>
</dbReference>
<organism evidence="10 11">
    <name type="scientific">Hydrogenovibrio crunogenus</name>
    <dbReference type="NCBI Taxonomy" id="39765"/>
    <lineage>
        <taxon>Bacteria</taxon>
        <taxon>Pseudomonadati</taxon>
        <taxon>Pseudomonadota</taxon>
        <taxon>Gammaproteobacteria</taxon>
        <taxon>Thiotrichales</taxon>
        <taxon>Piscirickettsiaceae</taxon>
        <taxon>Hydrogenovibrio</taxon>
    </lineage>
</organism>
<dbReference type="EMBL" id="CP032096">
    <property type="protein sequence ID" value="QBZ83698.1"/>
    <property type="molecule type" value="Genomic_DNA"/>
</dbReference>
<feature type="domain" description="DNA ligase OB-like" evidence="9">
    <location>
        <begin position="216"/>
        <end position="281"/>
    </location>
</feature>
<evidence type="ECO:0000313" key="11">
    <source>
        <dbReference type="Proteomes" id="UP000296201"/>
    </source>
</evidence>
<evidence type="ECO:0000256" key="7">
    <source>
        <dbReference type="SAM" id="SignalP"/>
    </source>
</evidence>
<dbReference type="AlphaFoldDB" id="A0A4P7P0Z1"/>
<dbReference type="NCBIfam" id="NF006592">
    <property type="entry name" value="PRK09125.1"/>
    <property type="match status" value="1"/>
</dbReference>
<keyword evidence="11" id="KW-1185">Reference proteome</keyword>
<feature type="domain" description="ATP-dependent DNA ligase family profile" evidence="8">
    <location>
        <begin position="88"/>
        <end position="202"/>
    </location>
</feature>
<keyword evidence="3" id="KW-0235">DNA replication</keyword>
<dbReference type="InterPro" id="IPR012310">
    <property type="entry name" value="DNA_ligase_ATP-dep_cent"/>
</dbReference>
<evidence type="ECO:0000256" key="2">
    <source>
        <dbReference type="ARBA" id="ARBA00022598"/>
    </source>
</evidence>
<dbReference type="PANTHER" id="PTHR47810:SF1">
    <property type="entry name" value="DNA LIGASE B"/>
    <property type="match status" value="1"/>
</dbReference>
<dbReference type="InterPro" id="IPR016059">
    <property type="entry name" value="DNA_ligase_ATP-dep_CS"/>
</dbReference>
<dbReference type="GO" id="GO:0006260">
    <property type="term" value="P:DNA replication"/>
    <property type="evidence" value="ECO:0007669"/>
    <property type="project" value="UniProtKB-KW"/>
</dbReference>
<dbReference type="Pfam" id="PF14743">
    <property type="entry name" value="DNA_ligase_OB_2"/>
    <property type="match status" value="1"/>
</dbReference>
<evidence type="ECO:0000256" key="5">
    <source>
        <dbReference type="ARBA" id="ARBA00023204"/>
    </source>
</evidence>
<dbReference type="GO" id="GO:0005524">
    <property type="term" value="F:ATP binding"/>
    <property type="evidence" value="ECO:0007669"/>
    <property type="project" value="InterPro"/>
</dbReference>
<dbReference type="InterPro" id="IPR050326">
    <property type="entry name" value="NAD_dep_DNA_ligaseB"/>
</dbReference>
<keyword evidence="7" id="KW-0732">Signal</keyword>
<dbReference type="Gene3D" id="3.30.1490.70">
    <property type="match status" value="1"/>
</dbReference>
<dbReference type="Gene3D" id="3.30.470.30">
    <property type="entry name" value="DNA ligase/mRNA capping enzyme"/>
    <property type="match status" value="1"/>
</dbReference>
<dbReference type="GO" id="GO:0006310">
    <property type="term" value="P:DNA recombination"/>
    <property type="evidence" value="ECO:0007669"/>
    <property type="project" value="InterPro"/>
</dbReference>
<evidence type="ECO:0000259" key="8">
    <source>
        <dbReference type="Pfam" id="PF01068"/>
    </source>
</evidence>
<dbReference type="InterPro" id="IPR029319">
    <property type="entry name" value="DNA_ligase_OB"/>
</dbReference>
<feature type="chain" id="PRO_5020445196" evidence="7">
    <location>
        <begin position="29"/>
        <end position="286"/>
    </location>
</feature>
<dbReference type="Gene3D" id="2.40.50.140">
    <property type="entry name" value="Nucleic acid-binding proteins"/>
    <property type="match status" value="1"/>
</dbReference>
<comment type="catalytic activity">
    <reaction evidence="6">
        <text>ATP + (deoxyribonucleotide)n-3'-hydroxyl + 5'-phospho-(deoxyribonucleotide)m = (deoxyribonucleotide)n+m + AMP + diphosphate.</text>
        <dbReference type="EC" id="6.5.1.1"/>
    </reaction>
</comment>
<feature type="signal peptide" evidence="7">
    <location>
        <begin position="1"/>
        <end position="28"/>
    </location>
</feature>
<dbReference type="PANTHER" id="PTHR47810">
    <property type="entry name" value="DNA LIGASE"/>
    <property type="match status" value="1"/>
</dbReference>
<keyword evidence="5" id="KW-0234">DNA repair</keyword>
<name>A0A4P7P0Z1_9GAMM</name>
<reference evidence="10 11" key="1">
    <citation type="submission" date="2018-08" db="EMBL/GenBank/DDBJ databases">
        <title>Horizontal acquisition of hydrogen conversion ability and other habitat adaptations in Hydrogenovibrio crunogenus strains.</title>
        <authorList>
            <person name="Gonnella G."/>
            <person name="Adam N."/>
            <person name="Perner M."/>
        </authorList>
    </citation>
    <scope>NUCLEOTIDE SEQUENCE [LARGE SCALE GENOMIC DNA]</scope>
    <source>
        <strain evidence="10 11">SP-41</strain>
    </source>
</reference>
<dbReference type="CDD" id="cd08041">
    <property type="entry name" value="OBF_kDNA_ligase_like"/>
    <property type="match status" value="1"/>
</dbReference>
<comment type="cofactor">
    <cofactor evidence="1">
        <name>a divalent metal cation</name>
        <dbReference type="ChEBI" id="CHEBI:60240"/>
    </cofactor>
</comment>
<keyword evidence="4" id="KW-0227">DNA damage</keyword>
<dbReference type="Proteomes" id="UP000296201">
    <property type="component" value="Chromosome"/>
</dbReference>
<sequence precursor="true">MRICHCKRGLCLLFAFVGLNFIATSAGAEKPKMLLLETYQENQAVIGWWMSEKLDGVRANWNGKVLISRGGHKIHAPDWFLAGLPPFELDGELWTQRQDFENVVSIVRQQQPDDRWHAVSYQIFEVPNQPGGLVERLTVLKAYLAKHPLLHVQIIPQTRIKSEAHLKAEFERLTAMGAEGLVLRAPNQLYETGRSDQALKMKAYEDDECLVVGYKPGKGKITGLVGALRCDWQGKMRLSIGSGLSLQGRKHPPKIGQWITFKYYGLTGSGKPRFPVFMRVRLDQEL</sequence>
<gene>
    <name evidence="10" type="primary">ligA_2</name>
    <name evidence="10" type="ORF">GHNINEIG_01759</name>
</gene>
<evidence type="ECO:0000256" key="6">
    <source>
        <dbReference type="ARBA" id="ARBA00034003"/>
    </source>
</evidence>
<dbReference type="EC" id="6.5.1.1" evidence="10"/>
<dbReference type="PROSITE" id="PS00333">
    <property type="entry name" value="DNA_LIGASE_A2"/>
    <property type="match status" value="1"/>
</dbReference>
<evidence type="ECO:0000256" key="1">
    <source>
        <dbReference type="ARBA" id="ARBA00001968"/>
    </source>
</evidence>
<dbReference type="OrthoDB" id="9782700at2"/>
<proteinExistence type="predicted"/>
<dbReference type="Pfam" id="PF01068">
    <property type="entry name" value="DNA_ligase_A_M"/>
    <property type="match status" value="1"/>
</dbReference>
<evidence type="ECO:0000259" key="9">
    <source>
        <dbReference type="Pfam" id="PF14743"/>
    </source>
</evidence>
<dbReference type="SUPFAM" id="SSF50249">
    <property type="entry name" value="Nucleic acid-binding proteins"/>
    <property type="match status" value="1"/>
</dbReference>
<evidence type="ECO:0000313" key="10">
    <source>
        <dbReference type="EMBL" id="QBZ83698.1"/>
    </source>
</evidence>
<dbReference type="InterPro" id="IPR012340">
    <property type="entry name" value="NA-bd_OB-fold"/>
</dbReference>
<keyword evidence="2 10" id="KW-0436">Ligase</keyword>
<dbReference type="CDD" id="cd07896">
    <property type="entry name" value="Adenylation_kDNA_ligase_like"/>
    <property type="match status" value="1"/>
</dbReference>
<protein>
    <submittedName>
        <fullName evidence="10">DNA ligase</fullName>
        <ecNumber evidence="10">6.5.1.1</ecNumber>
    </submittedName>
</protein>
<evidence type="ECO:0000256" key="4">
    <source>
        <dbReference type="ARBA" id="ARBA00022763"/>
    </source>
</evidence>
<dbReference type="GO" id="GO:0006281">
    <property type="term" value="P:DNA repair"/>
    <property type="evidence" value="ECO:0007669"/>
    <property type="project" value="UniProtKB-KW"/>
</dbReference>
<evidence type="ECO:0000256" key="3">
    <source>
        <dbReference type="ARBA" id="ARBA00022705"/>
    </source>
</evidence>
<accession>A0A4P7P0Z1</accession>